<gene>
    <name evidence="4" type="ORF">HNP73_001574</name>
</gene>
<proteinExistence type="predicted"/>
<dbReference type="Gene3D" id="3.40.50.410">
    <property type="entry name" value="von Willebrand factor, type A domain"/>
    <property type="match status" value="1"/>
</dbReference>
<comment type="caution">
    <text evidence="4">The sequence shown here is derived from an EMBL/GenBank/DDBJ whole genome shotgun (WGS) entry which is preliminary data.</text>
</comment>
<keyword evidence="2" id="KW-1133">Transmembrane helix</keyword>
<feature type="domain" description="VWFA" evidence="3">
    <location>
        <begin position="36"/>
        <end position="215"/>
    </location>
</feature>
<sequence length="322" mass="34660">MSAARWRDPALLLLALAGLAALVAALDPRLSRVVALRDLVFVVDVTRSMNVRDMDLGEGAISRLDAVRAELPRVIANLPCGSRAGLGVFTERRSLTFIEPVEVCENYVPLSAAIDALDWRMAWEGDSMIVRGLHHALDRARQLDADLVFLTDGHEAPPPPFAGQPAYGDAATPVRGAILGVGGATPMPIPRFDRDGREVGFYRPEDVQQSPRRIGKPPPDAASRPGFHPRNNPYGEADLSGEEHLSTLRGAYLHDLARTSNLGYVAMSEGVSSVASAFARATRSRAEVRKVSVAAFPAGLALAALALGYAARVFMDRRQQGH</sequence>
<evidence type="ECO:0000256" key="2">
    <source>
        <dbReference type="SAM" id="Phobius"/>
    </source>
</evidence>
<accession>A0A840SMY2</accession>
<organism evidence="4 5">
    <name type="scientific">Amaricoccus macauensis</name>
    <dbReference type="NCBI Taxonomy" id="57001"/>
    <lineage>
        <taxon>Bacteria</taxon>
        <taxon>Pseudomonadati</taxon>
        <taxon>Pseudomonadota</taxon>
        <taxon>Alphaproteobacteria</taxon>
        <taxon>Rhodobacterales</taxon>
        <taxon>Paracoccaceae</taxon>
        <taxon>Amaricoccus</taxon>
    </lineage>
</organism>
<dbReference type="Proteomes" id="UP000549457">
    <property type="component" value="Unassembled WGS sequence"/>
</dbReference>
<keyword evidence="2" id="KW-0472">Membrane</keyword>
<feature type="region of interest" description="Disordered" evidence="1">
    <location>
        <begin position="203"/>
        <end position="239"/>
    </location>
</feature>
<dbReference type="CDD" id="cd00198">
    <property type="entry name" value="vWFA"/>
    <property type="match status" value="1"/>
</dbReference>
<keyword evidence="5" id="KW-1185">Reference proteome</keyword>
<dbReference type="EMBL" id="JACHFM010000002">
    <property type="protein sequence ID" value="MBB5221638.1"/>
    <property type="molecule type" value="Genomic_DNA"/>
</dbReference>
<reference evidence="4 5" key="1">
    <citation type="submission" date="2020-08" db="EMBL/GenBank/DDBJ databases">
        <title>Genomic Encyclopedia of Type Strains, Phase IV (KMG-IV): sequencing the most valuable type-strain genomes for metagenomic binning, comparative biology and taxonomic classification.</title>
        <authorList>
            <person name="Goeker M."/>
        </authorList>
    </citation>
    <scope>NUCLEOTIDE SEQUENCE [LARGE SCALE GENOMIC DNA]</scope>
    <source>
        <strain evidence="4 5">DSM 101730</strain>
    </source>
</reference>
<dbReference type="SMART" id="SM00327">
    <property type="entry name" value="VWA"/>
    <property type="match status" value="1"/>
</dbReference>
<dbReference type="InterPro" id="IPR002035">
    <property type="entry name" value="VWF_A"/>
</dbReference>
<evidence type="ECO:0000259" key="3">
    <source>
        <dbReference type="SMART" id="SM00327"/>
    </source>
</evidence>
<protein>
    <submittedName>
        <fullName evidence="4">MxaL protein</fullName>
    </submittedName>
</protein>
<name>A0A840SMY2_9RHOB</name>
<dbReference type="RefSeq" id="WP_184148113.1">
    <property type="nucleotide sequence ID" value="NZ_JACHFM010000002.1"/>
</dbReference>
<keyword evidence="2" id="KW-0812">Transmembrane</keyword>
<dbReference type="AlphaFoldDB" id="A0A840SMY2"/>
<feature type="transmembrane region" description="Helical" evidence="2">
    <location>
        <begin position="293"/>
        <end position="315"/>
    </location>
</feature>
<dbReference type="InterPro" id="IPR036465">
    <property type="entry name" value="vWFA_dom_sf"/>
</dbReference>
<evidence type="ECO:0000313" key="4">
    <source>
        <dbReference type="EMBL" id="MBB5221638.1"/>
    </source>
</evidence>
<evidence type="ECO:0000256" key="1">
    <source>
        <dbReference type="SAM" id="MobiDB-lite"/>
    </source>
</evidence>
<evidence type="ECO:0000313" key="5">
    <source>
        <dbReference type="Proteomes" id="UP000549457"/>
    </source>
</evidence>
<dbReference type="Pfam" id="PF13519">
    <property type="entry name" value="VWA_2"/>
    <property type="match status" value="1"/>
</dbReference>
<dbReference type="SUPFAM" id="SSF53300">
    <property type="entry name" value="vWA-like"/>
    <property type="match status" value="1"/>
</dbReference>